<comment type="caution">
    <text evidence="4">The sequence shown here is derived from an EMBL/GenBank/DDBJ whole genome shotgun (WGS) entry which is preliminary data.</text>
</comment>
<keyword evidence="2" id="KW-0812">Transmembrane</keyword>
<protein>
    <recommendedName>
        <fullName evidence="3">NXPE C-terminal domain-containing protein</fullName>
    </recommendedName>
</protein>
<dbReference type="Proteomes" id="UP001046870">
    <property type="component" value="Chromosome 6"/>
</dbReference>
<comment type="similarity">
    <text evidence="1">Belongs to the NXPE family.</text>
</comment>
<organism evidence="4 5">
    <name type="scientific">Megalops atlanticus</name>
    <name type="common">Tarpon</name>
    <name type="synonym">Clupea gigantea</name>
    <dbReference type="NCBI Taxonomy" id="7932"/>
    <lineage>
        <taxon>Eukaryota</taxon>
        <taxon>Metazoa</taxon>
        <taxon>Chordata</taxon>
        <taxon>Craniata</taxon>
        <taxon>Vertebrata</taxon>
        <taxon>Euteleostomi</taxon>
        <taxon>Actinopterygii</taxon>
        <taxon>Neopterygii</taxon>
        <taxon>Teleostei</taxon>
        <taxon>Elopiformes</taxon>
        <taxon>Megalopidae</taxon>
        <taxon>Megalops</taxon>
    </lineage>
</organism>
<accession>A0A9D3Q2P4</accession>
<dbReference type="InterPro" id="IPR057106">
    <property type="entry name" value="NXPE4_C"/>
</dbReference>
<evidence type="ECO:0000256" key="2">
    <source>
        <dbReference type="SAM" id="Phobius"/>
    </source>
</evidence>
<keyword evidence="2" id="KW-0472">Membrane</keyword>
<dbReference type="OrthoDB" id="5950832at2759"/>
<keyword evidence="2" id="KW-1133">Transmembrane helix</keyword>
<gene>
    <name evidence="4" type="ORF">MATL_G00085800</name>
</gene>
<name>A0A9D3Q2P4_MEGAT</name>
<dbReference type="InterPro" id="IPR014756">
    <property type="entry name" value="Ig_E-set"/>
</dbReference>
<dbReference type="InterPro" id="IPR026845">
    <property type="entry name" value="NXPH/NXPE"/>
</dbReference>
<dbReference type="SUPFAM" id="SSF81296">
    <property type="entry name" value="E set domains"/>
    <property type="match status" value="1"/>
</dbReference>
<feature type="transmembrane region" description="Helical" evidence="2">
    <location>
        <begin position="27"/>
        <end position="43"/>
    </location>
</feature>
<dbReference type="GO" id="GO:0007399">
    <property type="term" value="P:nervous system development"/>
    <property type="evidence" value="ECO:0007669"/>
    <property type="project" value="UniProtKB-ARBA"/>
</dbReference>
<dbReference type="AlphaFoldDB" id="A0A9D3Q2P4"/>
<dbReference type="EMBL" id="JAFDVH010000006">
    <property type="protein sequence ID" value="KAG7476712.1"/>
    <property type="molecule type" value="Genomic_DNA"/>
</dbReference>
<dbReference type="Gene3D" id="2.60.40.10">
    <property type="entry name" value="Immunoglobulins"/>
    <property type="match status" value="1"/>
</dbReference>
<dbReference type="PANTHER" id="PTHR16165:SF3">
    <property type="entry name" value="NXPE FAMILY MEMBER 1"/>
    <property type="match status" value="1"/>
</dbReference>
<dbReference type="Pfam" id="PF24536">
    <property type="entry name" value="NXPE4_C"/>
    <property type="match status" value="1"/>
</dbReference>
<evidence type="ECO:0000313" key="5">
    <source>
        <dbReference type="Proteomes" id="UP001046870"/>
    </source>
</evidence>
<sequence>MCAKPDQPSTEGTSFARWGSSFSMKKISFIFVCFIILLFLYFSKIHEWPSVKILLDLQSHTRTAQTHATEGPFVTPYKEMTVEDVMSSLQGNLPTATNFTSFQSSSSARHSVARLEQPRAQFCVGDTLNVLVEMRDYRGRPKAYGGDFILARIHSPKLQASASGDVTDLHNGSYRVHFTLFWPGEVQVSVLLIHPSEAVQVLWRTRKQNYNKIAYTGTFASGSKTETSLCSFRLPKNRPLCEYKDEEQGEYFACVRPPTLPCSSLKTLYSYNTPGPSLTKEETRLLARENIALPIRNNFSAVKVIHCTVTTQRPTEKCVAGMKSPFPSGYFFANRWTSSFCQTSSFLSEDAINSCLMGRRLYFRGDSTVHQYYYYLEKKLTDLKFQGSFGPCLSQLAVDSRRNITVHYMKHFTPWISAHHIPVNGCVYVSRDLEKLELIGDGDGRQDAVVISFGQHFRAFPLEFFIHRLLNLRRAITQLQARSPQTLVMVKLENTRELNSKVLCLSDWYGYMQNMAQRKVFGDLKVALLDAWDITVAANTFAVHPHEIIVSNEVALFLSHLCHHP</sequence>
<dbReference type="Pfam" id="PF06312">
    <property type="entry name" value="Neurexophilin"/>
    <property type="match status" value="1"/>
</dbReference>
<evidence type="ECO:0000259" key="3">
    <source>
        <dbReference type="Pfam" id="PF24536"/>
    </source>
</evidence>
<dbReference type="InterPro" id="IPR013783">
    <property type="entry name" value="Ig-like_fold"/>
</dbReference>
<keyword evidence="5" id="KW-1185">Reference proteome</keyword>
<feature type="domain" description="NXPE C-terminal" evidence="3">
    <location>
        <begin position="336"/>
        <end position="562"/>
    </location>
</feature>
<evidence type="ECO:0000256" key="1">
    <source>
        <dbReference type="ARBA" id="ARBA00005431"/>
    </source>
</evidence>
<dbReference type="PANTHER" id="PTHR16165">
    <property type="entry name" value="NXPE FAMILY MEMBER"/>
    <property type="match status" value="1"/>
</dbReference>
<evidence type="ECO:0000313" key="4">
    <source>
        <dbReference type="EMBL" id="KAG7476712.1"/>
    </source>
</evidence>
<reference evidence="4" key="1">
    <citation type="submission" date="2021-01" db="EMBL/GenBank/DDBJ databases">
        <authorList>
            <person name="Zahm M."/>
            <person name="Roques C."/>
            <person name="Cabau C."/>
            <person name="Klopp C."/>
            <person name="Donnadieu C."/>
            <person name="Jouanno E."/>
            <person name="Lampietro C."/>
            <person name="Louis A."/>
            <person name="Herpin A."/>
            <person name="Echchiki A."/>
            <person name="Berthelot C."/>
            <person name="Parey E."/>
            <person name="Roest-Crollius H."/>
            <person name="Braasch I."/>
            <person name="Postlethwait J."/>
            <person name="Bobe J."/>
            <person name="Montfort J."/>
            <person name="Bouchez O."/>
            <person name="Begum T."/>
            <person name="Mejri S."/>
            <person name="Adams A."/>
            <person name="Chen W.-J."/>
            <person name="Guiguen Y."/>
        </authorList>
    </citation>
    <scope>NUCLEOTIDE SEQUENCE</scope>
    <source>
        <strain evidence="4">YG-15Mar2019-1</strain>
        <tissue evidence="4">Brain</tissue>
    </source>
</reference>
<proteinExistence type="inferred from homology"/>